<dbReference type="RefSeq" id="WP_015192484.1">
    <property type="nucleotide sequence ID" value="NC_019748.1"/>
</dbReference>
<dbReference type="Proteomes" id="UP000010473">
    <property type="component" value="Chromosome"/>
</dbReference>
<proteinExistence type="predicted"/>
<evidence type="ECO:0000313" key="1">
    <source>
        <dbReference type="EMBL" id="AFZ34811.1"/>
    </source>
</evidence>
<dbReference type="KEGG" id="scs:Sta7437_1241"/>
<dbReference type="OrthoDB" id="517878at2"/>
<dbReference type="HOGENOM" id="CLU_3104053_0_0_3"/>
<dbReference type="AlphaFoldDB" id="K9XRX9"/>
<name>K9XRX9_STAC7</name>
<dbReference type="Pfam" id="PF14105">
    <property type="entry name" value="DUF4278"/>
    <property type="match status" value="1"/>
</dbReference>
<reference evidence="2" key="1">
    <citation type="journal article" date="2013" name="Proc. Natl. Acad. Sci. U.S.A.">
        <title>Improving the coverage of the cyanobacterial phylum using diversity-driven genome sequencing.</title>
        <authorList>
            <person name="Shih P.M."/>
            <person name="Wu D."/>
            <person name="Latifi A."/>
            <person name="Axen S.D."/>
            <person name="Fewer D.P."/>
            <person name="Talla E."/>
            <person name="Calteau A."/>
            <person name="Cai F."/>
            <person name="Tandeau de Marsac N."/>
            <person name="Rippka R."/>
            <person name="Herdman M."/>
            <person name="Sivonen K."/>
            <person name="Coursin T."/>
            <person name="Laurent T."/>
            <person name="Goodwin L."/>
            <person name="Nolan M."/>
            <person name="Davenport K.W."/>
            <person name="Han C.S."/>
            <person name="Rubin E.M."/>
            <person name="Eisen J.A."/>
            <person name="Woyke T."/>
            <person name="Gugger M."/>
            <person name="Kerfeld C.A."/>
        </authorList>
    </citation>
    <scope>NUCLEOTIDE SEQUENCE [LARGE SCALE GENOMIC DNA]</scope>
    <source>
        <strain evidence="2">ATCC 29371 / PCC 7437</strain>
    </source>
</reference>
<dbReference type="EMBL" id="CP003653">
    <property type="protein sequence ID" value="AFZ34811.1"/>
    <property type="molecule type" value="Genomic_DNA"/>
</dbReference>
<dbReference type="InterPro" id="IPR025458">
    <property type="entry name" value="DUF4278"/>
</dbReference>
<evidence type="ECO:0008006" key="3">
    <source>
        <dbReference type="Google" id="ProtNLM"/>
    </source>
</evidence>
<organism evidence="1 2">
    <name type="scientific">Stanieria cyanosphaera (strain ATCC 29371 / PCC 7437)</name>
    <dbReference type="NCBI Taxonomy" id="111780"/>
    <lineage>
        <taxon>Bacteria</taxon>
        <taxon>Bacillati</taxon>
        <taxon>Cyanobacteriota</taxon>
        <taxon>Cyanophyceae</taxon>
        <taxon>Pleurocapsales</taxon>
        <taxon>Dermocarpellaceae</taxon>
        <taxon>Stanieria</taxon>
    </lineage>
</organism>
<gene>
    <name evidence="1" type="ordered locus">Sta7437_1241</name>
</gene>
<accession>K9XRX9</accession>
<sequence>MQLTYRGINYQSVAGQKSNNLQYKSSVHYFVYRGVSYSKCLLINPSNSHSS</sequence>
<keyword evidence="2" id="KW-1185">Reference proteome</keyword>
<protein>
    <recommendedName>
        <fullName evidence="3">DUF4278 domain-containing protein</fullName>
    </recommendedName>
</protein>
<evidence type="ECO:0000313" key="2">
    <source>
        <dbReference type="Proteomes" id="UP000010473"/>
    </source>
</evidence>